<evidence type="ECO:0000313" key="4">
    <source>
        <dbReference type="Proteomes" id="UP000254866"/>
    </source>
</evidence>
<dbReference type="AlphaFoldDB" id="A0A370TSS4"/>
<keyword evidence="2" id="KW-0812">Transmembrane</keyword>
<proteinExistence type="predicted"/>
<keyword evidence="2" id="KW-0472">Membrane</keyword>
<comment type="caution">
    <text evidence="3">The sequence shown here is derived from an EMBL/GenBank/DDBJ whole genome shotgun (WGS) entry which is preliminary data.</text>
</comment>
<dbReference type="PANTHER" id="PTHR42100">
    <property type="entry name" value="OXIDOREDUCTASE 178 KDA SUBUNIT, PUTATIVE (AFU_ORTHOLOGUE AFUA_8G04320)-RELATED"/>
    <property type="match status" value="1"/>
</dbReference>
<dbReference type="EMBL" id="NPIC01000002">
    <property type="protein sequence ID" value="RDL38553.1"/>
    <property type="molecule type" value="Genomic_DNA"/>
</dbReference>
<keyword evidence="4" id="KW-1185">Reference proteome</keyword>
<dbReference type="GO" id="GO:0005739">
    <property type="term" value="C:mitochondrion"/>
    <property type="evidence" value="ECO:0007669"/>
    <property type="project" value="InterPro"/>
</dbReference>
<feature type="transmembrane region" description="Helical" evidence="2">
    <location>
        <begin position="62"/>
        <end position="80"/>
    </location>
</feature>
<evidence type="ECO:0000313" key="3">
    <source>
        <dbReference type="EMBL" id="RDL38553.1"/>
    </source>
</evidence>
<gene>
    <name evidence="3" type="ORF">BP5553_02893</name>
</gene>
<dbReference type="GeneID" id="43595742"/>
<dbReference type="PANTHER" id="PTHR42100:SF1">
    <property type="entry name" value="OXIDOREDUCTASE 178 KDA SUBUNIT, PUTATIVE (AFU_ORTHOLOGUE AFUA_8G04320)-RELATED"/>
    <property type="match status" value="1"/>
</dbReference>
<evidence type="ECO:0000256" key="2">
    <source>
        <dbReference type="SAM" id="Phobius"/>
    </source>
</evidence>
<name>A0A370TSS4_9HELO</name>
<evidence type="ECO:0000256" key="1">
    <source>
        <dbReference type="SAM" id="MobiDB-lite"/>
    </source>
</evidence>
<reference evidence="3 4" key="1">
    <citation type="journal article" date="2018" name="IMA Fungus">
        <title>IMA Genome-F 9: Draft genome sequence of Annulohypoxylon stygium, Aspergillus mulundensis, Berkeleyomyces basicola (syn. Thielaviopsis basicola), Ceratocystis smalleyi, two Cercospora beticola strains, Coleophoma cylindrospora, Fusarium fracticaudum, Phialophora cf. hyalina, and Morchella septimelata.</title>
        <authorList>
            <person name="Wingfield B.D."/>
            <person name="Bills G.F."/>
            <person name="Dong Y."/>
            <person name="Huang W."/>
            <person name="Nel W.J."/>
            <person name="Swalarsk-Parry B.S."/>
            <person name="Vaghefi N."/>
            <person name="Wilken P.M."/>
            <person name="An Z."/>
            <person name="de Beer Z.W."/>
            <person name="De Vos L."/>
            <person name="Chen L."/>
            <person name="Duong T.A."/>
            <person name="Gao Y."/>
            <person name="Hammerbacher A."/>
            <person name="Kikkert J.R."/>
            <person name="Li Y."/>
            <person name="Li H."/>
            <person name="Li K."/>
            <person name="Li Q."/>
            <person name="Liu X."/>
            <person name="Ma X."/>
            <person name="Naidoo K."/>
            <person name="Pethybridge S.J."/>
            <person name="Sun J."/>
            <person name="Steenkamp E.T."/>
            <person name="van der Nest M.A."/>
            <person name="van Wyk S."/>
            <person name="Wingfield M.J."/>
            <person name="Xiong C."/>
            <person name="Yue Q."/>
            <person name="Zhang X."/>
        </authorList>
    </citation>
    <scope>NUCLEOTIDE SEQUENCE [LARGE SCALE GENOMIC DNA]</scope>
    <source>
        <strain evidence="3 4">BP 5553</strain>
    </source>
</reference>
<dbReference type="OrthoDB" id="2120038at2759"/>
<protein>
    <submittedName>
        <fullName evidence="3">Putative NADH-ubiquinone oxidoreductase 17.8 kDa subunit</fullName>
    </submittedName>
</protein>
<organism evidence="3 4">
    <name type="scientific">Venustampulla echinocandica</name>
    <dbReference type="NCBI Taxonomy" id="2656787"/>
    <lineage>
        <taxon>Eukaryota</taxon>
        <taxon>Fungi</taxon>
        <taxon>Dikarya</taxon>
        <taxon>Ascomycota</taxon>
        <taxon>Pezizomycotina</taxon>
        <taxon>Leotiomycetes</taxon>
        <taxon>Helotiales</taxon>
        <taxon>Pleuroascaceae</taxon>
        <taxon>Venustampulla</taxon>
    </lineage>
</organism>
<accession>A0A370TSS4</accession>
<feature type="region of interest" description="Disordered" evidence="1">
    <location>
        <begin position="26"/>
        <end position="55"/>
    </location>
</feature>
<dbReference type="Proteomes" id="UP000254866">
    <property type="component" value="Unassembled WGS sequence"/>
</dbReference>
<keyword evidence="2" id="KW-1133">Transmembrane helix</keyword>
<dbReference type="STRING" id="2656787.A0A370TSS4"/>
<dbReference type="InterPro" id="IPR034444">
    <property type="entry name" value="Nuo17.8"/>
</dbReference>
<keyword evidence="3" id="KW-0830">Ubiquinone</keyword>
<dbReference type="RefSeq" id="XP_031871209.1">
    <property type="nucleotide sequence ID" value="XM_032011516.1"/>
</dbReference>
<sequence length="188" mass="20579">MIPLRRKAVQAAERLPVAASRTIRQYSAKQPAKTGDHVHHSAGSSTDHGHHSAGPKSESFGVGFYVVLVAIPVSIGVYTASRPGEDGKLAGFSSFIDSYSYYREKWAAQNALHTAAIQQAGFDKNLYHNSTGTKHIDLRFPEIFNTGSPYNGVAGHRARNMDELVAHYEKLNTENEERKVKALAEKSG</sequence>